<organism evidence="1 2">
    <name type="scientific">Jimgerdemannia flammicorona</name>
    <dbReference type="NCBI Taxonomy" id="994334"/>
    <lineage>
        <taxon>Eukaryota</taxon>
        <taxon>Fungi</taxon>
        <taxon>Fungi incertae sedis</taxon>
        <taxon>Mucoromycota</taxon>
        <taxon>Mucoromycotina</taxon>
        <taxon>Endogonomycetes</taxon>
        <taxon>Endogonales</taxon>
        <taxon>Endogonaceae</taxon>
        <taxon>Jimgerdemannia</taxon>
    </lineage>
</organism>
<dbReference type="AlphaFoldDB" id="A0A433QYH0"/>
<evidence type="ECO:0000313" key="2">
    <source>
        <dbReference type="Proteomes" id="UP000274822"/>
    </source>
</evidence>
<dbReference type="EMBL" id="RBNJ01000331">
    <property type="protein sequence ID" value="RUS34797.1"/>
    <property type="molecule type" value="Genomic_DNA"/>
</dbReference>
<name>A0A433QYH0_9FUNG</name>
<gene>
    <name evidence="1" type="ORF">BC938DRAFT_478506</name>
</gene>
<comment type="caution">
    <text evidence="1">The sequence shown here is derived from an EMBL/GenBank/DDBJ whole genome shotgun (WGS) entry which is preliminary data.</text>
</comment>
<keyword evidence="2" id="KW-1185">Reference proteome</keyword>
<proteinExistence type="predicted"/>
<dbReference type="Proteomes" id="UP000274822">
    <property type="component" value="Unassembled WGS sequence"/>
</dbReference>
<sequence length="193" mass="22308">MRKNRKRVRMEKKDHLKIGQWLDTIVKTDTDAYYEYGTVEVAKSFQGMKSTKWLTDNLKLVKTLHNILFHLEVLVDHQGSLVKKLQVVGLVNSGLKCQVLQMSHPDGYVCLLERDELREVPIVVENLRDLFKLLKSIWQMKKMVRDCAPVVNSCHIPKMEEELFTELTGGGPKSPPRAAIIPWSFDTPTKRKH</sequence>
<evidence type="ECO:0000313" key="1">
    <source>
        <dbReference type="EMBL" id="RUS34797.1"/>
    </source>
</evidence>
<accession>A0A433QYH0</accession>
<protein>
    <submittedName>
        <fullName evidence="1">Uncharacterized protein</fullName>
    </submittedName>
</protein>
<reference evidence="1 2" key="1">
    <citation type="journal article" date="2018" name="New Phytol.">
        <title>Phylogenomics of Endogonaceae and evolution of mycorrhizas within Mucoromycota.</title>
        <authorList>
            <person name="Chang Y."/>
            <person name="Desiro A."/>
            <person name="Na H."/>
            <person name="Sandor L."/>
            <person name="Lipzen A."/>
            <person name="Clum A."/>
            <person name="Barry K."/>
            <person name="Grigoriev I.V."/>
            <person name="Martin F.M."/>
            <person name="Stajich J.E."/>
            <person name="Smith M.E."/>
            <person name="Bonito G."/>
            <person name="Spatafora J.W."/>
        </authorList>
    </citation>
    <scope>NUCLEOTIDE SEQUENCE [LARGE SCALE GENOMIC DNA]</scope>
    <source>
        <strain evidence="1 2">AD002</strain>
    </source>
</reference>